<sequence length="134" mass="15259">MRALLPTRPSSIHHAHCLGRLTPGTVRSLPSSTRPFTTTSPTLTSDLYSSRSNPHRAYYQTHGRALFKCLTLAFLTYQVVYWTWLTLETEEIKDQKNREIKALEAEFRLLDEGRRSHLAEGRGGKGMEEGKAKK</sequence>
<evidence type="ECO:0000256" key="1">
    <source>
        <dbReference type="SAM" id="Coils"/>
    </source>
</evidence>
<protein>
    <submittedName>
        <fullName evidence="3">Uncharacterized protein</fullName>
    </submittedName>
</protein>
<comment type="caution">
    <text evidence="3">The sequence shown here is derived from an EMBL/GenBank/DDBJ whole genome shotgun (WGS) entry which is preliminary data.</text>
</comment>
<reference evidence="3" key="1">
    <citation type="submission" date="2020-02" db="EMBL/GenBank/DDBJ databases">
        <authorList>
            <person name="Palmer J.M."/>
        </authorList>
    </citation>
    <scope>NUCLEOTIDE SEQUENCE</scope>
    <source>
        <strain evidence="3">EPUS1.4</strain>
        <tissue evidence="3">Thallus</tissue>
    </source>
</reference>
<name>A0A8H7ARJ1_9EURO</name>
<dbReference type="OrthoDB" id="2120024at2759"/>
<dbReference type="AlphaFoldDB" id="A0A8H7ARJ1"/>
<organism evidence="3 4">
    <name type="scientific">Endocarpon pusillum</name>
    <dbReference type="NCBI Taxonomy" id="364733"/>
    <lineage>
        <taxon>Eukaryota</taxon>
        <taxon>Fungi</taxon>
        <taxon>Dikarya</taxon>
        <taxon>Ascomycota</taxon>
        <taxon>Pezizomycotina</taxon>
        <taxon>Eurotiomycetes</taxon>
        <taxon>Chaetothyriomycetidae</taxon>
        <taxon>Verrucariales</taxon>
        <taxon>Verrucariaceae</taxon>
        <taxon>Endocarpon</taxon>
    </lineage>
</organism>
<feature type="region of interest" description="Disordered" evidence="2">
    <location>
        <begin position="24"/>
        <end position="51"/>
    </location>
</feature>
<gene>
    <name evidence="3" type="ORF">GJ744_004480</name>
</gene>
<evidence type="ECO:0000313" key="3">
    <source>
        <dbReference type="EMBL" id="KAF7514155.1"/>
    </source>
</evidence>
<feature type="compositionally biased region" description="Low complexity" evidence="2">
    <location>
        <begin position="28"/>
        <end position="50"/>
    </location>
</feature>
<dbReference type="Proteomes" id="UP000606974">
    <property type="component" value="Unassembled WGS sequence"/>
</dbReference>
<evidence type="ECO:0000313" key="4">
    <source>
        <dbReference type="Proteomes" id="UP000606974"/>
    </source>
</evidence>
<accession>A0A8H7ARJ1</accession>
<keyword evidence="4" id="KW-1185">Reference proteome</keyword>
<proteinExistence type="predicted"/>
<evidence type="ECO:0000256" key="2">
    <source>
        <dbReference type="SAM" id="MobiDB-lite"/>
    </source>
</evidence>
<feature type="coiled-coil region" evidence="1">
    <location>
        <begin position="86"/>
        <end position="113"/>
    </location>
</feature>
<dbReference type="EMBL" id="JAACFV010000002">
    <property type="protein sequence ID" value="KAF7514155.1"/>
    <property type="molecule type" value="Genomic_DNA"/>
</dbReference>
<keyword evidence="1" id="KW-0175">Coiled coil</keyword>